<dbReference type="GeneID" id="69848992"/>
<comment type="caution">
    <text evidence="1">The sequence shown here is derived from an EMBL/GenBank/DDBJ whole genome shotgun (WGS) entry which is preliminary data.</text>
</comment>
<reference evidence="1" key="1">
    <citation type="submission" date="2009-11" db="EMBL/GenBank/DDBJ databases">
        <authorList>
            <person name="Weinstock G."/>
            <person name="Sodergren E."/>
            <person name="Clifton S."/>
            <person name="Fulton L."/>
            <person name="Fulton B."/>
            <person name="Courtney L."/>
            <person name="Fronick C."/>
            <person name="Harrison M."/>
            <person name="Strong C."/>
            <person name="Farmer C."/>
            <person name="Delahaunty K."/>
            <person name="Markovic C."/>
            <person name="Hall O."/>
            <person name="Minx P."/>
            <person name="Tomlinson C."/>
            <person name="Mitreva M."/>
            <person name="Nelson J."/>
            <person name="Hou S."/>
            <person name="Wollam A."/>
            <person name="Pepin K.H."/>
            <person name="Johnson M."/>
            <person name="Bhonagiri V."/>
            <person name="Nash W.E."/>
            <person name="Warren W."/>
            <person name="Chinwalla A."/>
            <person name="Mardis E.R."/>
            <person name="Wilson R.K."/>
        </authorList>
    </citation>
    <scope>NUCLEOTIDE SEQUENCE [LARGE SCALE GENOMIC DNA]</scope>
    <source>
        <strain evidence="1">DSM 18205</strain>
    </source>
</reference>
<sequence length="114" mass="13012">MYEEVFKSTKPFQRCLVSSTLQKYCENKGKTIPFPQLPRKTHDFGKNRAFLGKNKKPTRSAGENKKKSQNINKKARKYPHFPASLPPHFSRKTAVFGKNQGFLGKNRSVIGKNA</sequence>
<protein>
    <submittedName>
        <fullName evidence="1">Uncharacterized protein</fullName>
    </submittedName>
</protein>
<organism evidence="1 2">
    <name type="scientific">Segatella copri DSM 18205</name>
    <dbReference type="NCBI Taxonomy" id="537011"/>
    <lineage>
        <taxon>Bacteria</taxon>
        <taxon>Pseudomonadati</taxon>
        <taxon>Bacteroidota</taxon>
        <taxon>Bacteroidia</taxon>
        <taxon>Bacteroidales</taxon>
        <taxon>Prevotellaceae</taxon>
        <taxon>Segatella</taxon>
    </lineage>
</organism>
<dbReference type="Proteomes" id="UP000004477">
    <property type="component" value="Unassembled WGS sequence"/>
</dbReference>
<dbReference type="EMBL" id="ACBX02000012">
    <property type="protein sequence ID" value="EFB35886.1"/>
    <property type="molecule type" value="Genomic_DNA"/>
</dbReference>
<dbReference type="PaxDb" id="537011-PREVCOP_04791"/>
<accession>D1PC60</accession>
<evidence type="ECO:0000313" key="2">
    <source>
        <dbReference type="Proteomes" id="UP000004477"/>
    </source>
</evidence>
<proteinExistence type="predicted"/>
<name>D1PC60_9BACT</name>
<dbReference type="AlphaFoldDB" id="D1PC60"/>
<dbReference type="HOGENOM" id="CLU_2118848_0_0_10"/>
<dbReference type="RefSeq" id="WP_006847503.1">
    <property type="nucleotide sequence ID" value="NZ_CP085932.1"/>
</dbReference>
<keyword evidence="2" id="KW-1185">Reference proteome</keyword>
<evidence type="ECO:0000313" key="1">
    <source>
        <dbReference type="EMBL" id="EFB35886.1"/>
    </source>
</evidence>
<gene>
    <name evidence="1" type="ORF">PREVCOP_04791</name>
</gene>